<dbReference type="Pfam" id="PF01554">
    <property type="entry name" value="MatE"/>
    <property type="match status" value="2"/>
</dbReference>
<protein>
    <recommendedName>
        <fullName evidence="9">Multidrug-efflux transporter</fullName>
    </recommendedName>
</protein>
<organism evidence="11 12">
    <name type="scientific">Candidatus Ornithospirochaeta avicola</name>
    <dbReference type="NCBI Taxonomy" id="2840896"/>
    <lineage>
        <taxon>Bacteria</taxon>
        <taxon>Pseudomonadati</taxon>
        <taxon>Spirochaetota</taxon>
        <taxon>Spirochaetia</taxon>
        <taxon>Spirochaetales</taxon>
        <taxon>Spirochaetaceae</taxon>
        <taxon>Spirochaetaceae incertae sedis</taxon>
        <taxon>Candidatus Ornithospirochaeta</taxon>
    </lineage>
</organism>
<feature type="transmembrane region" description="Helical" evidence="10">
    <location>
        <begin position="363"/>
        <end position="382"/>
    </location>
</feature>
<keyword evidence="5 10" id="KW-0812">Transmembrane</keyword>
<feature type="transmembrane region" description="Helical" evidence="10">
    <location>
        <begin position="417"/>
        <end position="437"/>
    </location>
</feature>
<name>A0A9D1PTN9_9SPIO</name>
<feature type="transmembrane region" description="Helical" evidence="10">
    <location>
        <begin position="196"/>
        <end position="217"/>
    </location>
</feature>
<dbReference type="GO" id="GO:0005886">
    <property type="term" value="C:plasma membrane"/>
    <property type="evidence" value="ECO:0007669"/>
    <property type="project" value="UniProtKB-SubCell"/>
</dbReference>
<gene>
    <name evidence="11" type="ORF">IAB12_03880</name>
</gene>
<evidence type="ECO:0000313" key="12">
    <source>
        <dbReference type="Proteomes" id="UP000823936"/>
    </source>
</evidence>
<proteinExistence type="predicted"/>
<keyword evidence="4" id="KW-1003">Cell membrane</keyword>
<dbReference type="GO" id="GO:0015297">
    <property type="term" value="F:antiporter activity"/>
    <property type="evidence" value="ECO:0007669"/>
    <property type="project" value="UniProtKB-KW"/>
</dbReference>
<feature type="transmembrane region" description="Helical" evidence="10">
    <location>
        <begin position="139"/>
        <end position="160"/>
    </location>
</feature>
<dbReference type="AlphaFoldDB" id="A0A9D1PTN9"/>
<evidence type="ECO:0000256" key="8">
    <source>
        <dbReference type="ARBA" id="ARBA00023136"/>
    </source>
</evidence>
<dbReference type="InterPro" id="IPR002528">
    <property type="entry name" value="MATE_fam"/>
</dbReference>
<dbReference type="PANTHER" id="PTHR43298">
    <property type="entry name" value="MULTIDRUG RESISTANCE PROTEIN NORM-RELATED"/>
    <property type="match status" value="1"/>
</dbReference>
<feature type="transmembrane region" description="Helical" evidence="10">
    <location>
        <begin position="238"/>
        <end position="263"/>
    </location>
</feature>
<dbReference type="NCBIfam" id="TIGR00797">
    <property type="entry name" value="matE"/>
    <property type="match status" value="1"/>
</dbReference>
<feature type="transmembrane region" description="Helical" evidence="10">
    <location>
        <begin position="389"/>
        <end position="411"/>
    </location>
</feature>
<keyword evidence="8 10" id="KW-0472">Membrane</keyword>
<dbReference type="Proteomes" id="UP000823936">
    <property type="component" value="Unassembled WGS sequence"/>
</dbReference>
<evidence type="ECO:0000256" key="7">
    <source>
        <dbReference type="ARBA" id="ARBA00023065"/>
    </source>
</evidence>
<evidence type="ECO:0000256" key="9">
    <source>
        <dbReference type="ARBA" id="ARBA00031636"/>
    </source>
</evidence>
<dbReference type="EMBL" id="DXHU01000016">
    <property type="protein sequence ID" value="HIV98900.1"/>
    <property type="molecule type" value="Genomic_DNA"/>
</dbReference>
<evidence type="ECO:0000256" key="2">
    <source>
        <dbReference type="ARBA" id="ARBA00022448"/>
    </source>
</evidence>
<evidence type="ECO:0000256" key="1">
    <source>
        <dbReference type="ARBA" id="ARBA00004651"/>
    </source>
</evidence>
<comment type="caution">
    <text evidence="11">The sequence shown here is derived from an EMBL/GenBank/DDBJ whole genome shotgun (WGS) entry which is preliminary data.</text>
</comment>
<accession>A0A9D1PTN9</accession>
<evidence type="ECO:0000256" key="6">
    <source>
        <dbReference type="ARBA" id="ARBA00022989"/>
    </source>
</evidence>
<evidence type="ECO:0000256" key="10">
    <source>
        <dbReference type="SAM" id="Phobius"/>
    </source>
</evidence>
<feature type="transmembrane region" description="Helical" evidence="10">
    <location>
        <begin position="283"/>
        <end position="305"/>
    </location>
</feature>
<dbReference type="GO" id="GO:0006811">
    <property type="term" value="P:monoatomic ion transport"/>
    <property type="evidence" value="ECO:0007669"/>
    <property type="project" value="UniProtKB-KW"/>
</dbReference>
<evidence type="ECO:0000313" key="11">
    <source>
        <dbReference type="EMBL" id="HIV98900.1"/>
    </source>
</evidence>
<dbReference type="PIRSF" id="PIRSF006603">
    <property type="entry name" value="DinF"/>
    <property type="match status" value="1"/>
</dbReference>
<dbReference type="InterPro" id="IPR048279">
    <property type="entry name" value="MdtK-like"/>
</dbReference>
<dbReference type="PANTHER" id="PTHR43298:SF2">
    <property type="entry name" value="FMN_FAD EXPORTER YEEO-RELATED"/>
    <property type="match status" value="1"/>
</dbReference>
<keyword evidence="2" id="KW-0813">Transport</keyword>
<sequence length="453" mass="49415">MSANIDFTTGSIEKGIVRFAIPLFLGNLFQQLYNAADSLIVGNFLGPLALASVSSSSSLIFMMVGFFNGVAVGAGVVISRYFGARDSEKLKKAVHTDIAFGLISSIVLTVFAVIFTPSILRLMQTPEDIMPNSIAYFRIYSYGLVFNIMYNILMGIMNAVGDSRHPLYYLILSSMINVVLDILFVGVFGWGVGSAALATIISQATSSILCLIKLSRVNGAHRFEIRSLKIDRRTLKEIIRYGLPSGIQNSVIGFANTIVQTNINTFSSSAVAGSGAYSKIEGFAFLPITSFSMALTTFIGQNLGAKDLERAKKGARFGILCSITLAELIGICVFIFSPLLVSLFNSDPAVVRYGTNQARIEGLFYLFLALSHCIAGILRGAGRASVPMFIMFGSWCLLRVVYITVTLLFVHNIEVVYSAYPLTWSVSSILFLVYLKYSNWLTGFDKKHGTLSK</sequence>
<keyword evidence="3" id="KW-0050">Antiport</keyword>
<comment type="subcellular location">
    <subcellularLocation>
        <location evidence="1">Cell membrane</location>
        <topology evidence="1">Multi-pass membrane protein</topology>
    </subcellularLocation>
</comment>
<reference evidence="11" key="2">
    <citation type="submission" date="2021-04" db="EMBL/GenBank/DDBJ databases">
        <authorList>
            <person name="Gilroy R."/>
        </authorList>
    </citation>
    <scope>NUCLEOTIDE SEQUENCE</scope>
    <source>
        <strain evidence="11">Gambia11-129</strain>
    </source>
</reference>
<keyword evidence="6 10" id="KW-1133">Transmembrane helix</keyword>
<reference evidence="11" key="1">
    <citation type="journal article" date="2021" name="PeerJ">
        <title>Extensive microbial diversity within the chicken gut microbiome revealed by metagenomics and culture.</title>
        <authorList>
            <person name="Gilroy R."/>
            <person name="Ravi A."/>
            <person name="Getino M."/>
            <person name="Pursley I."/>
            <person name="Horton D.L."/>
            <person name="Alikhan N.F."/>
            <person name="Baker D."/>
            <person name="Gharbi K."/>
            <person name="Hall N."/>
            <person name="Watson M."/>
            <person name="Adriaenssens E.M."/>
            <person name="Foster-Nyarko E."/>
            <person name="Jarju S."/>
            <person name="Secka A."/>
            <person name="Antonio M."/>
            <person name="Oren A."/>
            <person name="Chaudhuri R.R."/>
            <person name="La Ragione R."/>
            <person name="Hildebrand F."/>
            <person name="Pallen M.J."/>
        </authorList>
    </citation>
    <scope>NUCLEOTIDE SEQUENCE</scope>
    <source>
        <strain evidence="11">Gambia11-129</strain>
    </source>
</reference>
<dbReference type="GO" id="GO:0042910">
    <property type="term" value="F:xenobiotic transmembrane transporter activity"/>
    <property type="evidence" value="ECO:0007669"/>
    <property type="project" value="InterPro"/>
</dbReference>
<feature type="transmembrane region" description="Helical" evidence="10">
    <location>
        <begin position="317"/>
        <end position="343"/>
    </location>
</feature>
<keyword evidence="7" id="KW-0406">Ion transport</keyword>
<evidence type="ECO:0000256" key="5">
    <source>
        <dbReference type="ARBA" id="ARBA00022692"/>
    </source>
</evidence>
<dbReference type="InterPro" id="IPR050222">
    <property type="entry name" value="MATE_MdtK"/>
</dbReference>
<evidence type="ECO:0000256" key="3">
    <source>
        <dbReference type="ARBA" id="ARBA00022449"/>
    </source>
</evidence>
<dbReference type="CDD" id="cd13138">
    <property type="entry name" value="MATE_yoeA_like"/>
    <property type="match status" value="1"/>
</dbReference>
<feature type="transmembrane region" description="Helical" evidence="10">
    <location>
        <begin position="59"/>
        <end position="78"/>
    </location>
</feature>
<feature type="transmembrane region" description="Helical" evidence="10">
    <location>
        <begin position="167"/>
        <end position="190"/>
    </location>
</feature>
<feature type="transmembrane region" description="Helical" evidence="10">
    <location>
        <begin position="98"/>
        <end position="119"/>
    </location>
</feature>
<evidence type="ECO:0000256" key="4">
    <source>
        <dbReference type="ARBA" id="ARBA00022475"/>
    </source>
</evidence>